<name>A0ABX6V2N0_9GAMM</name>
<dbReference type="EMBL" id="CP045503">
    <property type="protein sequence ID" value="QPG56788.1"/>
    <property type="molecule type" value="Genomic_DNA"/>
</dbReference>
<feature type="binding site" evidence="6">
    <location>
        <position position="143"/>
    </location>
    <ligand>
        <name>Fe cation</name>
        <dbReference type="ChEBI" id="CHEBI:24875"/>
    </ligand>
</feature>
<dbReference type="Gene3D" id="3.90.45.10">
    <property type="entry name" value="Peptide deformylase"/>
    <property type="match status" value="1"/>
</dbReference>
<evidence type="ECO:0000313" key="7">
    <source>
        <dbReference type="EMBL" id="QPG56788.1"/>
    </source>
</evidence>
<accession>A0ABX6V2N0</accession>
<keyword evidence="3 6" id="KW-0378">Hydrolase</keyword>
<evidence type="ECO:0000256" key="6">
    <source>
        <dbReference type="HAMAP-Rule" id="MF_00163"/>
    </source>
</evidence>
<dbReference type="NCBIfam" id="TIGR00079">
    <property type="entry name" value="pept_deformyl"/>
    <property type="match status" value="1"/>
</dbReference>
<evidence type="ECO:0000256" key="1">
    <source>
        <dbReference type="ARBA" id="ARBA00010759"/>
    </source>
</evidence>
<dbReference type="EC" id="3.5.1.88" evidence="6"/>
<dbReference type="PANTHER" id="PTHR10458">
    <property type="entry name" value="PEPTIDE DEFORMYLASE"/>
    <property type="match status" value="1"/>
</dbReference>
<feature type="binding site" evidence="6">
    <location>
        <position position="139"/>
    </location>
    <ligand>
        <name>Fe cation</name>
        <dbReference type="ChEBI" id="CHEBI:24875"/>
    </ligand>
</feature>
<comment type="catalytic activity">
    <reaction evidence="6">
        <text>N-terminal N-formyl-L-methionyl-[peptide] + H2O = N-terminal L-methionyl-[peptide] + formate</text>
        <dbReference type="Rhea" id="RHEA:24420"/>
        <dbReference type="Rhea" id="RHEA-COMP:10639"/>
        <dbReference type="Rhea" id="RHEA-COMP:10640"/>
        <dbReference type="ChEBI" id="CHEBI:15377"/>
        <dbReference type="ChEBI" id="CHEBI:15740"/>
        <dbReference type="ChEBI" id="CHEBI:49298"/>
        <dbReference type="ChEBI" id="CHEBI:64731"/>
        <dbReference type="EC" id="3.5.1.88"/>
    </reaction>
</comment>
<dbReference type="HAMAP" id="MF_00163">
    <property type="entry name" value="Pep_deformylase"/>
    <property type="match status" value="1"/>
</dbReference>
<dbReference type="InterPro" id="IPR023635">
    <property type="entry name" value="Peptide_deformylase"/>
</dbReference>
<dbReference type="RefSeq" id="WP_142872164.1">
    <property type="nucleotide sequence ID" value="NZ_CP045503.2"/>
</dbReference>
<evidence type="ECO:0000256" key="4">
    <source>
        <dbReference type="ARBA" id="ARBA00022917"/>
    </source>
</evidence>
<protein>
    <recommendedName>
        <fullName evidence="6">Peptide deformylase</fullName>
        <shortName evidence="6">PDF</shortName>
        <ecNumber evidence="6">3.5.1.88</ecNumber>
    </recommendedName>
    <alternativeName>
        <fullName evidence="6">Polypeptide deformylase</fullName>
    </alternativeName>
</protein>
<proteinExistence type="inferred from homology"/>
<dbReference type="GO" id="GO:0042586">
    <property type="term" value="F:peptide deformylase activity"/>
    <property type="evidence" value="ECO:0007669"/>
    <property type="project" value="UniProtKB-EC"/>
</dbReference>
<evidence type="ECO:0000256" key="5">
    <source>
        <dbReference type="ARBA" id="ARBA00023004"/>
    </source>
</evidence>
<feature type="active site" evidence="6">
    <location>
        <position position="140"/>
    </location>
</feature>
<dbReference type="PIRSF" id="PIRSF004749">
    <property type="entry name" value="Pep_def"/>
    <property type="match status" value="1"/>
</dbReference>
<feature type="binding site" evidence="6">
    <location>
        <position position="97"/>
    </location>
    <ligand>
        <name>Fe cation</name>
        <dbReference type="ChEBI" id="CHEBI:24875"/>
    </ligand>
</feature>
<keyword evidence="4 6" id="KW-0648">Protein biosynthesis</keyword>
<dbReference type="Pfam" id="PF01327">
    <property type="entry name" value="Pep_deformylase"/>
    <property type="match status" value="1"/>
</dbReference>
<evidence type="ECO:0000256" key="2">
    <source>
        <dbReference type="ARBA" id="ARBA00022723"/>
    </source>
</evidence>
<dbReference type="PANTHER" id="PTHR10458:SF21">
    <property type="entry name" value="PEPTIDE DEFORMYLASE"/>
    <property type="match status" value="1"/>
</dbReference>
<comment type="similarity">
    <text evidence="1 6">Belongs to the polypeptide deformylase family.</text>
</comment>
<evidence type="ECO:0000313" key="8">
    <source>
        <dbReference type="Proteomes" id="UP000316416"/>
    </source>
</evidence>
<dbReference type="NCBIfam" id="NF001159">
    <property type="entry name" value="PRK00150.1-3"/>
    <property type="match status" value="1"/>
</dbReference>
<dbReference type="InterPro" id="IPR036821">
    <property type="entry name" value="Peptide_deformylase_sf"/>
</dbReference>
<comment type="function">
    <text evidence="6">Removes the formyl group from the N-terminal Met of newly synthesized proteins. Requires at least a dipeptide for an efficient rate of reaction. N-terminal L-methionine is a prerequisite for activity but the enzyme has broad specificity at other positions.</text>
</comment>
<dbReference type="Proteomes" id="UP000316416">
    <property type="component" value="Chromosome"/>
</dbReference>
<gene>
    <name evidence="6 7" type="primary">def</name>
    <name evidence="7" type="ORF">FM038_004615</name>
</gene>
<dbReference type="PRINTS" id="PR01576">
    <property type="entry name" value="PDEFORMYLASE"/>
</dbReference>
<keyword evidence="8" id="KW-1185">Reference proteome</keyword>
<comment type="cofactor">
    <cofactor evidence="6">
        <name>Fe(2+)</name>
        <dbReference type="ChEBI" id="CHEBI:29033"/>
    </cofactor>
    <text evidence="6">Binds 1 Fe(2+) ion.</text>
</comment>
<dbReference type="CDD" id="cd00487">
    <property type="entry name" value="Pep_deformylase"/>
    <property type="match status" value="1"/>
</dbReference>
<evidence type="ECO:0000256" key="3">
    <source>
        <dbReference type="ARBA" id="ARBA00022801"/>
    </source>
</evidence>
<keyword evidence="2 6" id="KW-0479">Metal-binding</keyword>
<reference evidence="7" key="1">
    <citation type="submission" date="2021-07" db="EMBL/GenBank/DDBJ databases">
        <title>Shewanella sp. YLB-07 whole genome sequence.</title>
        <authorList>
            <person name="Yu L."/>
        </authorList>
    </citation>
    <scope>NUCLEOTIDE SEQUENCE</scope>
    <source>
        <strain evidence="7">YLB-08</strain>
    </source>
</reference>
<dbReference type="SUPFAM" id="SSF56420">
    <property type="entry name" value="Peptide deformylase"/>
    <property type="match status" value="1"/>
</dbReference>
<organism evidence="7 8">
    <name type="scientific">Shewanella eurypsychrophilus</name>
    <dbReference type="NCBI Taxonomy" id="2593656"/>
    <lineage>
        <taxon>Bacteria</taxon>
        <taxon>Pseudomonadati</taxon>
        <taxon>Pseudomonadota</taxon>
        <taxon>Gammaproteobacteria</taxon>
        <taxon>Alteromonadales</taxon>
        <taxon>Shewanellaceae</taxon>
        <taxon>Shewanella</taxon>
    </lineage>
</organism>
<keyword evidence="5 6" id="KW-0408">Iron</keyword>
<sequence>MLAIAQVGEAILNRQVQQVTEFSATLTQLADNMLESMMLAKGIGIAAPQVNQSIAMFIMASKPNERYPDAPYIEPCIVVNPKIIACSDELVSGEEGCLSIELQRFVILRHEWVEVRFQDLNGLEHQQTLTGFIARIFQHEFDHLQGITLYERSAMQTESSFGEDAQ</sequence>